<keyword evidence="1" id="KW-0805">Transcription regulation</keyword>
<keyword evidence="2" id="KW-0238">DNA-binding</keyword>
<evidence type="ECO:0000256" key="3">
    <source>
        <dbReference type="ARBA" id="ARBA00023163"/>
    </source>
</evidence>
<dbReference type="SMART" id="SM00345">
    <property type="entry name" value="HTH_GNTR"/>
    <property type="match status" value="1"/>
</dbReference>
<dbReference type="SMART" id="SM00895">
    <property type="entry name" value="FCD"/>
    <property type="match status" value="1"/>
</dbReference>
<evidence type="ECO:0000256" key="2">
    <source>
        <dbReference type="ARBA" id="ARBA00023125"/>
    </source>
</evidence>
<dbReference type="SUPFAM" id="SSF46785">
    <property type="entry name" value="Winged helix' DNA-binding domain"/>
    <property type="match status" value="1"/>
</dbReference>
<dbReference type="SUPFAM" id="SSF48008">
    <property type="entry name" value="GntR ligand-binding domain-like"/>
    <property type="match status" value="1"/>
</dbReference>
<dbReference type="InterPro" id="IPR011711">
    <property type="entry name" value="GntR_C"/>
</dbReference>
<dbReference type="GO" id="GO:0003700">
    <property type="term" value="F:DNA-binding transcription factor activity"/>
    <property type="evidence" value="ECO:0007669"/>
    <property type="project" value="InterPro"/>
</dbReference>
<dbReference type="CDD" id="cd07377">
    <property type="entry name" value="WHTH_GntR"/>
    <property type="match status" value="1"/>
</dbReference>
<evidence type="ECO:0000259" key="4">
    <source>
        <dbReference type="PROSITE" id="PS50949"/>
    </source>
</evidence>
<dbReference type="EMBL" id="QMIG01000045">
    <property type="protein sequence ID" value="RAW09346.1"/>
    <property type="molecule type" value="Genomic_DNA"/>
</dbReference>
<dbReference type="OrthoDB" id="3575876at2"/>
<protein>
    <submittedName>
        <fullName evidence="5">FadR family transcriptional regulator</fullName>
    </submittedName>
</protein>
<dbReference type="Gene3D" id="1.20.120.530">
    <property type="entry name" value="GntR ligand-binding domain-like"/>
    <property type="match status" value="1"/>
</dbReference>
<dbReference type="AlphaFoldDB" id="A0A329QAI6"/>
<dbReference type="InterPro" id="IPR000524">
    <property type="entry name" value="Tscrpt_reg_HTH_GntR"/>
</dbReference>
<dbReference type="Pfam" id="PF07729">
    <property type="entry name" value="FCD"/>
    <property type="match status" value="1"/>
</dbReference>
<keyword evidence="6" id="KW-1185">Reference proteome</keyword>
<evidence type="ECO:0000313" key="5">
    <source>
        <dbReference type="EMBL" id="RAW09346.1"/>
    </source>
</evidence>
<evidence type="ECO:0000256" key="1">
    <source>
        <dbReference type="ARBA" id="ARBA00023015"/>
    </source>
</evidence>
<feature type="domain" description="HTH gntR-type" evidence="4">
    <location>
        <begin position="14"/>
        <end position="82"/>
    </location>
</feature>
<proteinExistence type="predicted"/>
<dbReference type="RefSeq" id="WP_112260401.1">
    <property type="nucleotide sequence ID" value="NZ_QMIG01000045.1"/>
</dbReference>
<organism evidence="5 6">
    <name type="scientific">Phytoactinopolyspora halophila</name>
    <dbReference type="NCBI Taxonomy" id="1981511"/>
    <lineage>
        <taxon>Bacteria</taxon>
        <taxon>Bacillati</taxon>
        <taxon>Actinomycetota</taxon>
        <taxon>Actinomycetes</taxon>
        <taxon>Jiangellales</taxon>
        <taxon>Jiangellaceae</taxon>
        <taxon>Phytoactinopolyspora</taxon>
    </lineage>
</organism>
<dbReference type="PANTHER" id="PTHR43537:SF5">
    <property type="entry name" value="UXU OPERON TRANSCRIPTIONAL REGULATOR"/>
    <property type="match status" value="1"/>
</dbReference>
<keyword evidence="3" id="KW-0804">Transcription</keyword>
<comment type="caution">
    <text evidence="5">The sequence shown here is derived from an EMBL/GenBank/DDBJ whole genome shotgun (WGS) entry which is preliminary data.</text>
</comment>
<accession>A0A329QAI6</accession>
<dbReference type="Pfam" id="PF00392">
    <property type="entry name" value="GntR"/>
    <property type="match status" value="1"/>
</dbReference>
<reference evidence="5 6" key="1">
    <citation type="submission" date="2018-06" db="EMBL/GenBank/DDBJ databases">
        <title>Phytoactinopolyspora halophila sp. nov., a novel halophilic actinomycete isolated from a saline soil in China.</title>
        <authorList>
            <person name="Tang S.-K."/>
        </authorList>
    </citation>
    <scope>NUCLEOTIDE SEQUENCE [LARGE SCALE GENOMIC DNA]</scope>
    <source>
        <strain evidence="5 6">YIM 96934</strain>
    </source>
</reference>
<sequence length="236" mass="26075">MDAPETKNEPLARFTLSSSLVTAVVDMIHEQGLEAGMKIGPQRELAARFGVALPTMREALRHLEGLGILSFQHGSGIYVGENFNRSVMPNAVRPRADRERLVELTQARVLIEPPIAEQAAAVREPRGIELLEQTLDDARQCLESGDERLWKVNIDLHRAIGATAGNRIIEEVLDSILLIHADDQRQILAIHGDPNADHAEHEEIVRLISAGRSEEVGEVVRRHLVDVVGAISHQET</sequence>
<dbReference type="Gene3D" id="1.10.10.10">
    <property type="entry name" value="Winged helix-like DNA-binding domain superfamily/Winged helix DNA-binding domain"/>
    <property type="match status" value="1"/>
</dbReference>
<name>A0A329QAI6_9ACTN</name>
<dbReference type="GO" id="GO:0003677">
    <property type="term" value="F:DNA binding"/>
    <property type="evidence" value="ECO:0007669"/>
    <property type="project" value="UniProtKB-KW"/>
</dbReference>
<dbReference type="PANTHER" id="PTHR43537">
    <property type="entry name" value="TRANSCRIPTIONAL REGULATOR, GNTR FAMILY"/>
    <property type="match status" value="1"/>
</dbReference>
<gene>
    <name evidence="5" type="ORF">DPM12_21460</name>
</gene>
<dbReference type="PROSITE" id="PS50949">
    <property type="entry name" value="HTH_GNTR"/>
    <property type="match status" value="1"/>
</dbReference>
<dbReference type="InterPro" id="IPR036388">
    <property type="entry name" value="WH-like_DNA-bd_sf"/>
</dbReference>
<dbReference type="InterPro" id="IPR036390">
    <property type="entry name" value="WH_DNA-bd_sf"/>
</dbReference>
<evidence type="ECO:0000313" key="6">
    <source>
        <dbReference type="Proteomes" id="UP000250462"/>
    </source>
</evidence>
<dbReference type="Proteomes" id="UP000250462">
    <property type="component" value="Unassembled WGS sequence"/>
</dbReference>
<dbReference type="InterPro" id="IPR008920">
    <property type="entry name" value="TF_FadR/GntR_C"/>
</dbReference>